<comment type="caution">
    <text evidence="1">The sequence shown here is derived from an EMBL/GenBank/DDBJ whole genome shotgun (WGS) entry which is preliminary data.</text>
</comment>
<evidence type="ECO:0000313" key="1">
    <source>
        <dbReference type="EMBL" id="KAK9911979.1"/>
    </source>
</evidence>
<protein>
    <submittedName>
        <fullName evidence="1">Uncharacterized protein</fullName>
    </submittedName>
</protein>
<keyword evidence="2" id="KW-1185">Reference proteome</keyword>
<gene>
    <name evidence="1" type="ORF">M0R45_035856</name>
</gene>
<name>A0AAW1VUB9_RUBAR</name>
<accession>A0AAW1VUB9</accession>
<evidence type="ECO:0000313" key="2">
    <source>
        <dbReference type="Proteomes" id="UP001457282"/>
    </source>
</evidence>
<organism evidence="1 2">
    <name type="scientific">Rubus argutus</name>
    <name type="common">Southern blackberry</name>
    <dbReference type="NCBI Taxonomy" id="59490"/>
    <lineage>
        <taxon>Eukaryota</taxon>
        <taxon>Viridiplantae</taxon>
        <taxon>Streptophyta</taxon>
        <taxon>Embryophyta</taxon>
        <taxon>Tracheophyta</taxon>
        <taxon>Spermatophyta</taxon>
        <taxon>Magnoliopsida</taxon>
        <taxon>eudicotyledons</taxon>
        <taxon>Gunneridae</taxon>
        <taxon>Pentapetalae</taxon>
        <taxon>rosids</taxon>
        <taxon>fabids</taxon>
        <taxon>Rosales</taxon>
        <taxon>Rosaceae</taxon>
        <taxon>Rosoideae</taxon>
        <taxon>Rosoideae incertae sedis</taxon>
        <taxon>Rubus</taxon>
    </lineage>
</organism>
<reference evidence="1 2" key="1">
    <citation type="journal article" date="2023" name="G3 (Bethesda)">
        <title>A chromosome-length genome assembly and annotation of blackberry (Rubus argutus, cv. 'Hillquist').</title>
        <authorList>
            <person name="Bruna T."/>
            <person name="Aryal R."/>
            <person name="Dudchenko O."/>
            <person name="Sargent D.J."/>
            <person name="Mead D."/>
            <person name="Buti M."/>
            <person name="Cavallini A."/>
            <person name="Hytonen T."/>
            <person name="Andres J."/>
            <person name="Pham M."/>
            <person name="Weisz D."/>
            <person name="Mascagni F."/>
            <person name="Usai G."/>
            <person name="Natali L."/>
            <person name="Bassil N."/>
            <person name="Fernandez G.E."/>
            <person name="Lomsadze A."/>
            <person name="Armour M."/>
            <person name="Olukolu B."/>
            <person name="Poorten T."/>
            <person name="Britton C."/>
            <person name="Davik J."/>
            <person name="Ashrafi H."/>
            <person name="Aiden E.L."/>
            <person name="Borodovsky M."/>
            <person name="Worthington M."/>
        </authorList>
    </citation>
    <scope>NUCLEOTIDE SEQUENCE [LARGE SCALE GENOMIC DNA]</scope>
    <source>
        <strain evidence="1">PI 553951</strain>
    </source>
</reference>
<dbReference type="AlphaFoldDB" id="A0AAW1VUB9"/>
<dbReference type="EMBL" id="JBEDUW010000007">
    <property type="protein sequence ID" value="KAK9911979.1"/>
    <property type="molecule type" value="Genomic_DNA"/>
</dbReference>
<dbReference type="Proteomes" id="UP001457282">
    <property type="component" value="Unassembled WGS sequence"/>
</dbReference>
<proteinExistence type="predicted"/>
<sequence length="77" mass="8365">MAAEQDALQEQNAVLKVEEAKAAADRSVDFAIRKRQRAQILMQNADLATYKAAMAFRIAEIAQVLGSPDAAAVYVLD</sequence>